<dbReference type="EMBL" id="KL584989">
    <property type="protein sequence ID" value="KEQ81933.1"/>
    <property type="molecule type" value="Genomic_DNA"/>
</dbReference>
<protein>
    <submittedName>
        <fullName evidence="1">Uncharacterized protein</fullName>
    </submittedName>
</protein>
<dbReference type="AlphaFoldDB" id="A0A074X980"/>
<dbReference type="HOGENOM" id="CLU_2026254_0_0_1"/>
<accession>A0A074X980</accession>
<evidence type="ECO:0000313" key="1">
    <source>
        <dbReference type="EMBL" id="KEQ81933.1"/>
    </source>
</evidence>
<dbReference type="RefSeq" id="XP_029758120.1">
    <property type="nucleotide sequence ID" value="XM_029910227.1"/>
</dbReference>
<sequence length="122" mass="13374">MVVAIQPRTNASGVCLIVLVEPLSGLSNFVAIFLGFSVSNPCHSVKSRIYPGRIIFLYQSSRSNIQSLHLSPLFLYYATIPQVSTTAQFLPAFSILQIPTKLQPANADFPPKTSTQPFHLVP</sequence>
<dbReference type="GeneID" id="40752533"/>
<evidence type="ECO:0000313" key="2">
    <source>
        <dbReference type="Proteomes" id="UP000030706"/>
    </source>
</evidence>
<organism evidence="1 2">
    <name type="scientific">Aureobasidium pullulans EXF-150</name>
    <dbReference type="NCBI Taxonomy" id="1043002"/>
    <lineage>
        <taxon>Eukaryota</taxon>
        <taxon>Fungi</taxon>
        <taxon>Dikarya</taxon>
        <taxon>Ascomycota</taxon>
        <taxon>Pezizomycotina</taxon>
        <taxon>Dothideomycetes</taxon>
        <taxon>Dothideomycetidae</taxon>
        <taxon>Dothideales</taxon>
        <taxon>Saccotheciaceae</taxon>
        <taxon>Aureobasidium</taxon>
    </lineage>
</organism>
<reference evidence="1 2" key="1">
    <citation type="journal article" date="2014" name="BMC Genomics">
        <title>Genome sequencing of four Aureobasidium pullulans varieties: biotechnological potential, stress tolerance, and description of new species.</title>
        <authorList>
            <person name="Gostin Ar C."/>
            <person name="Ohm R.A."/>
            <person name="Kogej T."/>
            <person name="Sonjak S."/>
            <person name="Turk M."/>
            <person name="Zajc J."/>
            <person name="Zalar P."/>
            <person name="Grube M."/>
            <person name="Sun H."/>
            <person name="Han J."/>
            <person name="Sharma A."/>
            <person name="Chiniquy J."/>
            <person name="Ngan C.Y."/>
            <person name="Lipzen A."/>
            <person name="Barry K."/>
            <person name="Grigoriev I.V."/>
            <person name="Gunde-Cimerman N."/>
        </authorList>
    </citation>
    <scope>NUCLEOTIDE SEQUENCE [LARGE SCALE GENOMIC DNA]</scope>
    <source>
        <strain evidence="1 2">EXF-150</strain>
    </source>
</reference>
<dbReference type="Proteomes" id="UP000030706">
    <property type="component" value="Unassembled WGS sequence"/>
</dbReference>
<proteinExistence type="predicted"/>
<gene>
    <name evidence="1" type="ORF">M438DRAFT_65597</name>
</gene>
<name>A0A074X980_AURPU</name>
<keyword evidence="2" id="KW-1185">Reference proteome</keyword>